<feature type="transmembrane region" description="Helical" evidence="10">
    <location>
        <begin position="359"/>
        <end position="380"/>
    </location>
</feature>
<accession>A0A553JZP8</accession>
<feature type="transmembrane region" description="Helical" evidence="10">
    <location>
        <begin position="75"/>
        <end position="92"/>
    </location>
</feature>
<dbReference type="PRINTS" id="PR00943">
    <property type="entry name" value="CUATPASE"/>
</dbReference>
<dbReference type="Gene3D" id="3.30.70.100">
    <property type="match status" value="1"/>
</dbReference>
<dbReference type="Pfam" id="PF00122">
    <property type="entry name" value="E1-E2_ATPase"/>
    <property type="match status" value="1"/>
</dbReference>
<proteinExistence type="inferred from homology"/>
<dbReference type="GO" id="GO:0005507">
    <property type="term" value="F:copper ion binding"/>
    <property type="evidence" value="ECO:0007669"/>
    <property type="project" value="TreeGrafter"/>
</dbReference>
<comment type="similarity">
    <text evidence="2 10">Belongs to the cation transport ATPase (P-type) (TC 3.A.3) family. Type IB subfamily.</text>
</comment>
<keyword evidence="3 10" id="KW-0812">Transmembrane</keyword>
<evidence type="ECO:0000256" key="7">
    <source>
        <dbReference type="ARBA" id="ARBA00022967"/>
    </source>
</evidence>
<evidence type="ECO:0000256" key="1">
    <source>
        <dbReference type="ARBA" id="ARBA00004651"/>
    </source>
</evidence>
<feature type="transmembrane region" description="Helical" evidence="10">
    <location>
        <begin position="666"/>
        <end position="683"/>
    </location>
</feature>
<dbReference type="InterPro" id="IPR018303">
    <property type="entry name" value="ATPase_P-typ_P_site"/>
</dbReference>
<comment type="subcellular location">
    <subcellularLocation>
        <location evidence="1">Cell membrane</location>
        <topology evidence="1">Multi-pass membrane protein</topology>
    </subcellularLocation>
</comment>
<dbReference type="NCBIfam" id="TIGR01511">
    <property type="entry name" value="ATPase-IB1_Cu"/>
    <property type="match status" value="1"/>
</dbReference>
<dbReference type="SFLD" id="SFLDS00003">
    <property type="entry name" value="Haloacid_Dehalogenase"/>
    <property type="match status" value="1"/>
</dbReference>
<keyword evidence="12" id="KW-0378">Hydrolase</keyword>
<dbReference type="NCBIfam" id="TIGR01512">
    <property type="entry name" value="ATPase-IB2_Cd"/>
    <property type="match status" value="1"/>
</dbReference>
<evidence type="ECO:0000313" key="12">
    <source>
        <dbReference type="EMBL" id="TRY17924.1"/>
    </source>
</evidence>
<dbReference type="PROSITE" id="PS00154">
    <property type="entry name" value="ATPASE_E1_E2"/>
    <property type="match status" value="1"/>
</dbReference>
<dbReference type="Gene3D" id="2.70.150.10">
    <property type="entry name" value="Calcium-transporting ATPase, cytoplasmic transduction domain A"/>
    <property type="match status" value="1"/>
</dbReference>
<dbReference type="GO" id="GO:0043682">
    <property type="term" value="F:P-type divalent copper transporter activity"/>
    <property type="evidence" value="ECO:0007669"/>
    <property type="project" value="TreeGrafter"/>
</dbReference>
<dbReference type="Proteomes" id="UP000317638">
    <property type="component" value="Unassembled WGS sequence"/>
</dbReference>
<feature type="transmembrane region" description="Helical" evidence="10">
    <location>
        <begin position="178"/>
        <end position="197"/>
    </location>
</feature>
<dbReference type="PROSITE" id="PS50846">
    <property type="entry name" value="HMA_2"/>
    <property type="match status" value="1"/>
</dbReference>
<reference evidence="12 13" key="1">
    <citation type="submission" date="2019-07" db="EMBL/GenBank/DDBJ databases">
        <authorList>
            <person name="Zhou L.-Y."/>
        </authorList>
    </citation>
    <scope>NUCLEOTIDE SEQUENCE [LARGE SCALE GENOMIC DNA]</scope>
    <source>
        <strain evidence="12 13">YIM 101269</strain>
    </source>
</reference>
<dbReference type="SFLD" id="SFLDG00002">
    <property type="entry name" value="C1.7:_P-type_atpase_like"/>
    <property type="match status" value="1"/>
</dbReference>
<evidence type="ECO:0000256" key="2">
    <source>
        <dbReference type="ARBA" id="ARBA00006024"/>
    </source>
</evidence>
<feature type="transmembrane region" description="Helical" evidence="10">
    <location>
        <begin position="98"/>
        <end position="115"/>
    </location>
</feature>
<feature type="transmembrane region" description="Helical" evidence="10">
    <location>
        <begin position="136"/>
        <end position="158"/>
    </location>
</feature>
<dbReference type="InterPro" id="IPR023299">
    <property type="entry name" value="ATPase_P-typ_cyto_dom_N"/>
</dbReference>
<dbReference type="SUPFAM" id="SSF81653">
    <property type="entry name" value="Calcium ATPase, transduction domain A"/>
    <property type="match status" value="1"/>
</dbReference>
<feature type="domain" description="HMA" evidence="11">
    <location>
        <begin position="1"/>
        <end position="56"/>
    </location>
</feature>
<evidence type="ECO:0000256" key="10">
    <source>
        <dbReference type="RuleBase" id="RU362081"/>
    </source>
</evidence>
<organism evidence="12 13">
    <name type="scientific">Tessaracoccus rhinocerotis</name>
    <dbReference type="NCBI Taxonomy" id="1689449"/>
    <lineage>
        <taxon>Bacteria</taxon>
        <taxon>Bacillati</taxon>
        <taxon>Actinomycetota</taxon>
        <taxon>Actinomycetes</taxon>
        <taxon>Propionibacteriales</taxon>
        <taxon>Propionibacteriaceae</taxon>
        <taxon>Tessaracoccus</taxon>
    </lineage>
</organism>
<dbReference type="EMBL" id="VKKG01000004">
    <property type="protein sequence ID" value="TRY17924.1"/>
    <property type="molecule type" value="Genomic_DNA"/>
</dbReference>
<evidence type="ECO:0000256" key="4">
    <source>
        <dbReference type="ARBA" id="ARBA00022723"/>
    </source>
</evidence>
<feature type="transmembrane region" description="Helical" evidence="10">
    <location>
        <begin position="331"/>
        <end position="353"/>
    </location>
</feature>
<feature type="transmembrane region" description="Helical" evidence="10">
    <location>
        <begin position="689"/>
        <end position="707"/>
    </location>
</feature>
<evidence type="ECO:0000256" key="5">
    <source>
        <dbReference type="ARBA" id="ARBA00022741"/>
    </source>
</evidence>
<dbReference type="SUPFAM" id="SSF81665">
    <property type="entry name" value="Calcium ATPase, transmembrane domain M"/>
    <property type="match status" value="1"/>
</dbReference>
<dbReference type="GO" id="GO:0016887">
    <property type="term" value="F:ATP hydrolysis activity"/>
    <property type="evidence" value="ECO:0007669"/>
    <property type="project" value="InterPro"/>
</dbReference>
<dbReference type="PROSITE" id="PS01229">
    <property type="entry name" value="COF_2"/>
    <property type="match status" value="1"/>
</dbReference>
<dbReference type="AlphaFoldDB" id="A0A553JZP8"/>
<dbReference type="GO" id="GO:0055070">
    <property type="term" value="P:copper ion homeostasis"/>
    <property type="evidence" value="ECO:0007669"/>
    <property type="project" value="TreeGrafter"/>
</dbReference>
<dbReference type="PRINTS" id="PR00119">
    <property type="entry name" value="CATATPASE"/>
</dbReference>
<evidence type="ECO:0000256" key="6">
    <source>
        <dbReference type="ARBA" id="ARBA00022840"/>
    </source>
</evidence>
<keyword evidence="6 10" id="KW-0067">ATP-binding</keyword>
<dbReference type="InterPro" id="IPR036163">
    <property type="entry name" value="HMA_dom_sf"/>
</dbReference>
<dbReference type="GO" id="GO:0005524">
    <property type="term" value="F:ATP binding"/>
    <property type="evidence" value="ECO:0007669"/>
    <property type="project" value="UniProtKB-UniRule"/>
</dbReference>
<dbReference type="Pfam" id="PF00702">
    <property type="entry name" value="Hydrolase"/>
    <property type="match status" value="1"/>
</dbReference>
<dbReference type="EC" id="3.6.3.3" evidence="12"/>
<dbReference type="Gene3D" id="3.40.1110.10">
    <property type="entry name" value="Calcium-transporting ATPase, cytoplasmic domain N"/>
    <property type="match status" value="1"/>
</dbReference>
<dbReference type="SFLD" id="SFLDF00027">
    <property type="entry name" value="p-type_atpase"/>
    <property type="match status" value="1"/>
</dbReference>
<sequence>MTCASCANRIEKRLNKVGGVTATVNYATEKASVRAPEGVTTEQLVEVVRAAGYDARLTSPDVVRPNHAQVLRPRMLLAFALGIPVVAVSMVPVLQFPAWQWVALVFTAVIVFWCGRSFHAATWNNLRHGSTTMDTLVTIGTVAAFGWSLVAMVFGGAGMIGMRHEFTLSLGSTDPLEAIYFEAAAAIIAFLLLGRWIEARSKQEAGAAVRALLEVGAKRANVVRDGVESTVAVDSLAVGDVVVVRPGEKVAADGEVVEGQSAVDASIITGESMPVEVAPGAHVVGGSLNTTGRLLVRATAVGAQTQLAQIARLVEEAQTDKSNAQRLADRVTGWFVPAVIGTAVVTLLVHLLVGNGLTFALTAAIAVLIIACPCALGLATPSALLAGTGRGAQLGTVIRGAQALEKASKIDTIVLDKTGTLTTGTMAVLAVEAADGVTESRLLAVAAAVEAGSEHPIARAVVAHARAAGVDEVEADGFRIVAGHGVTASVRIDGHTGDALVGNSRLVTNAPAAGGDVVGSEVLVSLAGTYLGRIVVGDELKPGAAAAISRLRELGLRPVLLTGDNRAAAEKVAAEAGITDISADVLPQGKAQVVADLQAQGRNVAMVGDGVNDAAALARADLGIAMGQGTDAAIAASDITLMRDDLASVVDAVRLSRATDRTIKSNLVWAFAYNVAAIPIAALGLLTPMIAGAAMAFSSVFVVLNSLRLKAFRAERRPTAARR</sequence>
<dbReference type="InterPro" id="IPR008250">
    <property type="entry name" value="ATPase_P-typ_transduc_dom_A_sf"/>
</dbReference>
<dbReference type="Pfam" id="PF00403">
    <property type="entry name" value="HMA"/>
    <property type="match status" value="1"/>
</dbReference>
<dbReference type="SUPFAM" id="SSF55008">
    <property type="entry name" value="HMA, heavy metal-associated domain"/>
    <property type="match status" value="1"/>
</dbReference>
<evidence type="ECO:0000313" key="13">
    <source>
        <dbReference type="Proteomes" id="UP000317638"/>
    </source>
</evidence>
<dbReference type="InterPro" id="IPR044492">
    <property type="entry name" value="P_typ_ATPase_HD_dom"/>
</dbReference>
<dbReference type="NCBIfam" id="TIGR01525">
    <property type="entry name" value="ATPase-IB_hvy"/>
    <property type="match status" value="1"/>
</dbReference>
<gene>
    <name evidence="12" type="primary">cadA</name>
    <name evidence="12" type="ORF">FOJ82_10570</name>
</gene>
<evidence type="ECO:0000256" key="9">
    <source>
        <dbReference type="ARBA" id="ARBA00023136"/>
    </source>
</evidence>
<keyword evidence="8 10" id="KW-1133">Transmembrane helix</keyword>
<dbReference type="GO" id="GO:0005886">
    <property type="term" value="C:plasma membrane"/>
    <property type="evidence" value="ECO:0007669"/>
    <property type="project" value="UniProtKB-SubCell"/>
</dbReference>
<dbReference type="CDD" id="cd00371">
    <property type="entry name" value="HMA"/>
    <property type="match status" value="1"/>
</dbReference>
<keyword evidence="13" id="KW-1185">Reference proteome</keyword>
<keyword evidence="9 10" id="KW-0472">Membrane</keyword>
<name>A0A553JZP8_9ACTN</name>
<dbReference type="NCBIfam" id="TIGR01494">
    <property type="entry name" value="ATPase_P-type"/>
    <property type="match status" value="1"/>
</dbReference>
<dbReference type="SUPFAM" id="SSF56784">
    <property type="entry name" value="HAD-like"/>
    <property type="match status" value="1"/>
</dbReference>
<evidence type="ECO:0000256" key="8">
    <source>
        <dbReference type="ARBA" id="ARBA00022989"/>
    </source>
</evidence>
<comment type="caution">
    <text evidence="12">The sequence shown here is derived from an EMBL/GenBank/DDBJ whole genome shotgun (WGS) entry which is preliminary data.</text>
</comment>
<dbReference type="InterPro" id="IPR036412">
    <property type="entry name" value="HAD-like_sf"/>
</dbReference>
<dbReference type="FunFam" id="2.70.150.10:FF:000002">
    <property type="entry name" value="Copper-transporting ATPase 1, putative"/>
    <property type="match status" value="1"/>
</dbReference>
<dbReference type="Gene3D" id="3.40.50.1000">
    <property type="entry name" value="HAD superfamily/HAD-like"/>
    <property type="match status" value="1"/>
</dbReference>
<dbReference type="InterPro" id="IPR006121">
    <property type="entry name" value="HMA_dom"/>
</dbReference>
<dbReference type="InterPro" id="IPR023298">
    <property type="entry name" value="ATPase_P-typ_TM_dom_sf"/>
</dbReference>
<dbReference type="InterPro" id="IPR001757">
    <property type="entry name" value="P_typ_ATPase"/>
</dbReference>
<keyword evidence="4 10" id="KW-0479">Metal-binding</keyword>
<dbReference type="PANTHER" id="PTHR43520:SF8">
    <property type="entry name" value="P-TYPE CU(+) TRANSPORTER"/>
    <property type="match status" value="1"/>
</dbReference>
<dbReference type="OrthoDB" id="7059309at2"/>
<keyword evidence="10" id="KW-1003">Cell membrane</keyword>
<protein>
    <submittedName>
        <fullName evidence="12">Cadmium-translocating P-type ATPase</fullName>
        <ecNumber evidence="12">3.6.3.3</ecNumber>
    </submittedName>
</protein>
<keyword evidence="7" id="KW-1278">Translocase</keyword>
<dbReference type="InterPro" id="IPR023214">
    <property type="entry name" value="HAD_sf"/>
</dbReference>
<evidence type="ECO:0000259" key="11">
    <source>
        <dbReference type="PROSITE" id="PS50846"/>
    </source>
</evidence>
<evidence type="ECO:0000256" key="3">
    <source>
        <dbReference type="ARBA" id="ARBA00022692"/>
    </source>
</evidence>
<dbReference type="PANTHER" id="PTHR43520">
    <property type="entry name" value="ATP7, ISOFORM B"/>
    <property type="match status" value="1"/>
</dbReference>
<dbReference type="InterPro" id="IPR059000">
    <property type="entry name" value="ATPase_P-type_domA"/>
</dbReference>
<keyword evidence="5 10" id="KW-0547">Nucleotide-binding</keyword>
<dbReference type="InterPro" id="IPR027256">
    <property type="entry name" value="P-typ_ATPase_IB"/>
</dbReference>